<evidence type="ECO:0000256" key="2">
    <source>
        <dbReference type="ARBA" id="ARBA00010320"/>
    </source>
</evidence>
<evidence type="ECO:0000256" key="12">
    <source>
        <dbReference type="SAM" id="MobiDB-lite"/>
    </source>
</evidence>
<keyword evidence="10 11" id="KW-0694">RNA-binding</keyword>
<evidence type="ECO:0000256" key="3">
    <source>
        <dbReference type="ARBA" id="ARBA00020222"/>
    </source>
</evidence>
<keyword evidence="7 11" id="KW-0496">Mitochondrion</keyword>
<feature type="region of interest" description="Disordered" evidence="12">
    <location>
        <begin position="633"/>
        <end position="656"/>
    </location>
</feature>
<dbReference type="EMBL" id="KZ679127">
    <property type="protein sequence ID" value="PTB80738.1"/>
    <property type="molecule type" value="Genomic_DNA"/>
</dbReference>
<dbReference type="GO" id="GO:0003723">
    <property type="term" value="F:RNA binding"/>
    <property type="evidence" value="ECO:0007669"/>
    <property type="project" value="UniProtKB-UniRule"/>
</dbReference>
<evidence type="ECO:0000256" key="4">
    <source>
        <dbReference type="ARBA" id="ARBA00022692"/>
    </source>
</evidence>
<evidence type="ECO:0000256" key="8">
    <source>
        <dbReference type="ARBA" id="ARBA00023136"/>
    </source>
</evidence>
<comment type="subcellular location">
    <subcellularLocation>
        <location evidence="1 11">Mitochondrion inner membrane</location>
        <topology evidence="1 11">Single-pass membrane protein</topology>
    </subcellularLocation>
</comment>
<dbReference type="Gene3D" id="3.40.50.300">
    <property type="entry name" value="P-loop containing nucleotide triphosphate hydrolases"/>
    <property type="match status" value="1"/>
</dbReference>
<dbReference type="GO" id="GO:0005743">
    <property type="term" value="C:mitochondrial inner membrane"/>
    <property type="evidence" value="ECO:0007669"/>
    <property type="project" value="UniProtKB-SubCell"/>
</dbReference>
<dbReference type="AlphaFoldDB" id="A0A2T4CGT3"/>
<dbReference type="PROSITE" id="PS50102">
    <property type="entry name" value="RRM"/>
    <property type="match status" value="1"/>
</dbReference>
<evidence type="ECO:0000256" key="1">
    <source>
        <dbReference type="ARBA" id="ARBA00004434"/>
    </source>
</evidence>
<keyword evidence="11" id="KW-0507">mRNA processing</keyword>
<dbReference type="SUPFAM" id="SSF52540">
    <property type="entry name" value="P-loop containing nucleoside triphosphate hydrolases"/>
    <property type="match status" value="1"/>
</dbReference>
<dbReference type="OrthoDB" id="10267654at2759"/>
<keyword evidence="6" id="KW-1133">Transmembrane helix</keyword>
<evidence type="ECO:0000256" key="6">
    <source>
        <dbReference type="ARBA" id="ARBA00022989"/>
    </source>
</evidence>
<feature type="domain" description="RRM" evidence="13">
    <location>
        <begin position="220"/>
        <end position="312"/>
    </location>
</feature>
<dbReference type="InterPro" id="IPR035979">
    <property type="entry name" value="RBD_domain_sf"/>
</dbReference>
<dbReference type="STRING" id="983965.A0A2T4CGT3"/>
<comment type="function">
    <text evidence="9 11">Plays a role in maintaining the mitochondrial genome and in controlling the mtDNA escape. Involved in the regulation of mtDNA nucleotide structure and number. May have a dispensable role in early maturation of pre-rRNA.</text>
</comment>
<evidence type="ECO:0000313" key="14">
    <source>
        <dbReference type="EMBL" id="PTB80738.1"/>
    </source>
</evidence>
<evidence type="ECO:0000259" key="13">
    <source>
        <dbReference type="PROSITE" id="PS50102"/>
    </source>
</evidence>
<evidence type="ECO:0000256" key="9">
    <source>
        <dbReference type="ARBA" id="ARBA00025276"/>
    </source>
</evidence>
<reference evidence="14 15" key="1">
    <citation type="submission" date="2016-07" db="EMBL/GenBank/DDBJ databases">
        <title>Multiple horizontal gene transfer events from other fungi enriched the ability of initially mycotrophic Trichoderma (Ascomycota) to feed on dead plant biomass.</title>
        <authorList>
            <consortium name="DOE Joint Genome Institute"/>
            <person name="Aerts A."/>
            <person name="Atanasova L."/>
            <person name="Chenthamara K."/>
            <person name="Zhang J."/>
            <person name="Grujic M."/>
            <person name="Henrissat B."/>
            <person name="Kuo A."/>
            <person name="Salamov A."/>
            <person name="Lipzen A."/>
            <person name="Labutti K."/>
            <person name="Barry K."/>
            <person name="Miao Y."/>
            <person name="Rahimi M.J."/>
            <person name="Shen Q."/>
            <person name="Grigoriev I.V."/>
            <person name="Kubicek C.P."/>
            <person name="Druzhinina I.S."/>
        </authorList>
    </citation>
    <scope>NUCLEOTIDE SEQUENCE [LARGE SCALE GENOMIC DNA]</scope>
    <source>
        <strain evidence="14 15">ATCC 18648</strain>
    </source>
</reference>
<keyword evidence="5 11" id="KW-0999">Mitochondrion inner membrane</keyword>
<evidence type="ECO:0000256" key="7">
    <source>
        <dbReference type="ARBA" id="ARBA00023128"/>
    </source>
</evidence>
<evidence type="ECO:0000256" key="5">
    <source>
        <dbReference type="ARBA" id="ARBA00022792"/>
    </source>
</evidence>
<dbReference type="PANTHER" id="PTHR32198">
    <property type="entry name" value="MITOCHONDRIAL ESCAPE PROTEIN 2"/>
    <property type="match status" value="1"/>
</dbReference>
<keyword evidence="15" id="KW-1185">Reference proteome</keyword>
<dbReference type="Pfam" id="PF10443">
    <property type="entry name" value="RNA12"/>
    <property type="match status" value="1"/>
</dbReference>
<organism evidence="14 15">
    <name type="scientific">Trichoderma longibrachiatum ATCC 18648</name>
    <dbReference type="NCBI Taxonomy" id="983965"/>
    <lineage>
        <taxon>Eukaryota</taxon>
        <taxon>Fungi</taxon>
        <taxon>Dikarya</taxon>
        <taxon>Ascomycota</taxon>
        <taxon>Pezizomycotina</taxon>
        <taxon>Sordariomycetes</taxon>
        <taxon>Hypocreomycetidae</taxon>
        <taxon>Hypocreales</taxon>
        <taxon>Hypocreaceae</taxon>
        <taxon>Trichoderma</taxon>
    </lineage>
</organism>
<gene>
    <name evidence="14" type="ORF">M440DRAFT_1398102</name>
</gene>
<name>A0A2T4CGT3_TRILO</name>
<dbReference type="PANTHER" id="PTHR32198:SF2">
    <property type="entry name" value="MITOCHONDRIAL ESCAPE PROTEIN 2"/>
    <property type="match status" value="1"/>
</dbReference>
<dbReference type="Proteomes" id="UP000240760">
    <property type="component" value="Unassembled WGS sequence"/>
</dbReference>
<dbReference type="InterPro" id="IPR039627">
    <property type="entry name" value="Yme2_C"/>
</dbReference>
<sequence length="875" mass="97390">MIPSRSLALLAARSSGSRALRSWPGAGRAIVTRRSDYGLVRCRAGQRIWQTTSAIPLSDGDFEGKKQKDLSPAEEQESGRFDLKANEGILFFDNLFPLKLTPVLSLLSRRTETDQQLTDLLQRFNSSSLGIMDPIQLVKRAIPGNLPIKVTEIMPRLKDGGAFVKFEFDPSLSTSEIEAKLLKKLKDEPIKPWFNPFGRIRARLVRGVPWLEDLHRYPSTLLMVEFVPPEPGASAAELPEEVLYSLFRRYGKIADIIPQPADSKVTPRYAQIGFPVLRDAIMARNCLHGFVLGEAQGGGKSGTKLRLSYVKREKGHSIWNWITSHPRIVIPIVAALIAGVSVVIFDPIRLFFIKMHVQHSLRYTDWRIYKWFKSQTGSFSFHKKQEHIEGLGTIWKHRKDLIEQLQSWLDGSSDTFIVITGPRGSGKAEMVMSQALSGRKNVLLIDCKPITEANGEALTIRRLATAVGYRPVFSWANSISSMVDLAIQGTTGVKSGFSETLESQLNKILHTTATALKDVALSERSKADKDANLSEDAYLEAHPERRPVIVVDNFLHKSEDSSIVYDMIADWAASIVQNNVAHVVFLTSDSAYSKSLTKAMPDRVFRTLSLGDLDADIAKNFVITRLEEDWKREAQEEAEQSDENRKPTPRPNLAGLDEGIKVLGGRLTDLEFLARRLRAGQTPREAVEEIVSEDATDIVKMYLLGRTADADRKWSTEQAWHLIKSLSQSPTLRYHQVLLSPTFASSLSSNATNGELAIESLAGAELITVGTHQGRPQTITAGKPLHQAAFKVLVKDRVLRAKMDLAVLNEMAKVEAKGIDAVEKELQLLGGLPRHTGESAGRVMYLLGKLDAGQRKIAQLEREMGGLKKILNEEF</sequence>
<dbReference type="GO" id="GO:0006397">
    <property type="term" value="P:mRNA processing"/>
    <property type="evidence" value="ECO:0007669"/>
    <property type="project" value="UniProtKB-UniRule"/>
</dbReference>
<dbReference type="InterPro" id="IPR027417">
    <property type="entry name" value="P-loop_NTPase"/>
</dbReference>
<dbReference type="SUPFAM" id="SSF54928">
    <property type="entry name" value="RNA-binding domain, RBD"/>
    <property type="match status" value="1"/>
</dbReference>
<feature type="region of interest" description="Disordered" evidence="12">
    <location>
        <begin position="59"/>
        <end position="78"/>
    </location>
</feature>
<proteinExistence type="inferred from homology"/>
<keyword evidence="8" id="KW-0472">Membrane</keyword>
<dbReference type="InterPro" id="IPR018850">
    <property type="entry name" value="Mt_escape_2_C"/>
</dbReference>
<evidence type="ECO:0000313" key="15">
    <source>
        <dbReference type="Proteomes" id="UP000240760"/>
    </source>
</evidence>
<feature type="compositionally biased region" description="Basic and acidic residues" evidence="12">
    <location>
        <begin position="62"/>
        <end position="78"/>
    </location>
</feature>
<keyword evidence="4" id="KW-0812">Transmembrane</keyword>
<evidence type="ECO:0000256" key="11">
    <source>
        <dbReference type="RuleBase" id="RU367108"/>
    </source>
</evidence>
<evidence type="ECO:0000256" key="10">
    <source>
        <dbReference type="PROSITE-ProRule" id="PRU00176"/>
    </source>
</evidence>
<protein>
    <recommendedName>
        <fullName evidence="3 11">Mitochondrial escape protein 2</fullName>
    </recommendedName>
</protein>
<dbReference type="InterPro" id="IPR000504">
    <property type="entry name" value="RRM_dom"/>
</dbReference>
<dbReference type="InterPro" id="IPR034260">
    <property type="entry name" value="Yme2_RRM"/>
</dbReference>
<comment type="similarity">
    <text evidence="2 11">Belongs to the YME2 family.</text>
</comment>
<accession>A0A2T4CGT3</accession>
<dbReference type="CDD" id="cd12433">
    <property type="entry name" value="RRM_Yme2p_like"/>
    <property type="match status" value="1"/>
</dbReference>